<evidence type="ECO:0000256" key="1">
    <source>
        <dbReference type="SAM" id="Phobius"/>
    </source>
</evidence>
<dbReference type="AlphaFoldDB" id="A0AA86NN67"/>
<evidence type="ECO:0000313" key="4">
    <source>
        <dbReference type="Proteomes" id="UP001642409"/>
    </source>
</evidence>
<accession>A0AA86NN67</accession>
<proteinExistence type="predicted"/>
<name>A0AA86NN67_9EUKA</name>
<keyword evidence="1" id="KW-0812">Transmembrane</keyword>
<keyword evidence="4" id="KW-1185">Reference proteome</keyword>
<evidence type="ECO:0000313" key="3">
    <source>
        <dbReference type="EMBL" id="CAL6056428.1"/>
    </source>
</evidence>
<feature type="transmembrane region" description="Helical" evidence="1">
    <location>
        <begin position="67"/>
        <end position="86"/>
    </location>
</feature>
<dbReference type="EMBL" id="CATOUU010000260">
    <property type="protein sequence ID" value="CAI9922639.1"/>
    <property type="molecule type" value="Genomic_DNA"/>
</dbReference>
<evidence type="ECO:0000313" key="2">
    <source>
        <dbReference type="EMBL" id="CAI9922639.1"/>
    </source>
</evidence>
<organism evidence="2">
    <name type="scientific">Hexamita inflata</name>
    <dbReference type="NCBI Taxonomy" id="28002"/>
    <lineage>
        <taxon>Eukaryota</taxon>
        <taxon>Metamonada</taxon>
        <taxon>Diplomonadida</taxon>
        <taxon>Hexamitidae</taxon>
        <taxon>Hexamitinae</taxon>
        <taxon>Hexamita</taxon>
    </lineage>
</organism>
<dbReference type="Proteomes" id="UP001642409">
    <property type="component" value="Unassembled WGS sequence"/>
</dbReference>
<keyword evidence="1" id="KW-0472">Membrane</keyword>
<sequence length="114" mass="12846">MKRVVYDCHTHKRVVTLRTFVREYFTTQPIIKICADSPSAATIHSLTMISAQATACPSLLSPLSQNFTAKNLFLYLILYLFLYLILRPESPEFGAFARDGGRLLFGRAQNEGVC</sequence>
<gene>
    <name evidence="2" type="ORF">HINF_LOCUS10284</name>
    <name evidence="3" type="ORF">HINF_LOCUS47019</name>
</gene>
<comment type="caution">
    <text evidence="2">The sequence shown here is derived from an EMBL/GenBank/DDBJ whole genome shotgun (WGS) entry which is preliminary data.</text>
</comment>
<dbReference type="EMBL" id="CAXDID020000210">
    <property type="protein sequence ID" value="CAL6056428.1"/>
    <property type="molecule type" value="Genomic_DNA"/>
</dbReference>
<reference evidence="2" key="1">
    <citation type="submission" date="2023-06" db="EMBL/GenBank/DDBJ databases">
        <authorList>
            <person name="Kurt Z."/>
        </authorList>
    </citation>
    <scope>NUCLEOTIDE SEQUENCE</scope>
</reference>
<protein>
    <submittedName>
        <fullName evidence="3">Hypothetical_protein</fullName>
    </submittedName>
</protein>
<reference evidence="3 4" key="2">
    <citation type="submission" date="2024-07" db="EMBL/GenBank/DDBJ databases">
        <authorList>
            <person name="Akdeniz Z."/>
        </authorList>
    </citation>
    <scope>NUCLEOTIDE SEQUENCE [LARGE SCALE GENOMIC DNA]</scope>
</reference>
<keyword evidence="1" id="KW-1133">Transmembrane helix</keyword>